<evidence type="ECO:0000256" key="7">
    <source>
        <dbReference type="PIRSR" id="PIRSR606689-2"/>
    </source>
</evidence>
<accession>A0A2J8ABS3</accession>
<dbReference type="CDD" id="cd00878">
    <property type="entry name" value="Arf_Arl"/>
    <property type="match status" value="1"/>
</dbReference>
<dbReference type="AlphaFoldDB" id="A0A2J8ABS3"/>
<dbReference type="EMBL" id="PGGS01000073">
    <property type="protein sequence ID" value="PNH09923.1"/>
    <property type="molecule type" value="Genomic_DNA"/>
</dbReference>
<dbReference type="PANTHER" id="PTHR11711">
    <property type="entry name" value="ADP RIBOSYLATION FACTOR-RELATED"/>
    <property type="match status" value="1"/>
</dbReference>
<dbReference type="SMART" id="SM00178">
    <property type="entry name" value="SAR"/>
    <property type="match status" value="1"/>
</dbReference>
<proteinExistence type="inferred from homology"/>
<reference evidence="9 10" key="1">
    <citation type="journal article" date="2017" name="Mol. Biol. Evol.">
        <title>The 4-celled Tetrabaena socialis nuclear genome reveals the essential components for genetic control of cell number at the origin of multicellularity in the volvocine lineage.</title>
        <authorList>
            <person name="Featherston J."/>
            <person name="Arakaki Y."/>
            <person name="Hanschen E.R."/>
            <person name="Ferris P.J."/>
            <person name="Michod R.E."/>
            <person name="Olson B.J.S.C."/>
            <person name="Nozaki H."/>
            <person name="Durand P.M."/>
        </authorList>
    </citation>
    <scope>NUCLEOTIDE SEQUENCE [LARGE SCALE GENOMIC DNA]</scope>
    <source>
        <strain evidence="9 10">NIES-571</strain>
    </source>
</reference>
<feature type="binding site" evidence="6">
    <location>
        <position position="73"/>
    </location>
    <ligand>
        <name>GTP</name>
        <dbReference type="ChEBI" id="CHEBI:37565"/>
    </ligand>
</feature>
<dbReference type="InterPro" id="IPR027417">
    <property type="entry name" value="P-loop_NTPase"/>
</dbReference>
<dbReference type="SMART" id="SM00177">
    <property type="entry name" value="ARF"/>
    <property type="match status" value="1"/>
</dbReference>
<keyword evidence="10" id="KW-1185">Reference proteome</keyword>
<evidence type="ECO:0000256" key="4">
    <source>
        <dbReference type="ARBA" id="ARBA00022892"/>
    </source>
</evidence>
<keyword evidence="3 6" id="KW-0547">Nucleotide-binding</keyword>
<keyword evidence="4" id="KW-0931">ER-Golgi transport</keyword>
<keyword evidence="7" id="KW-0460">Magnesium</keyword>
<dbReference type="InterPro" id="IPR005225">
    <property type="entry name" value="Small_GTP-bd"/>
</dbReference>
<dbReference type="InterPro" id="IPR006689">
    <property type="entry name" value="Small_GTPase_ARF/SAR"/>
</dbReference>
<feature type="binding site" evidence="6">
    <location>
        <begin position="26"/>
        <end position="33"/>
    </location>
    <ligand>
        <name>GTP</name>
        <dbReference type="ChEBI" id="CHEBI:37565"/>
    </ligand>
</feature>
<dbReference type="Gene3D" id="3.40.50.300">
    <property type="entry name" value="P-loop containing nucleotide triphosphate hydrolases"/>
    <property type="match status" value="1"/>
</dbReference>
<dbReference type="NCBIfam" id="TIGR00231">
    <property type="entry name" value="small_GTP"/>
    <property type="match status" value="1"/>
</dbReference>
<evidence type="ECO:0000313" key="9">
    <source>
        <dbReference type="EMBL" id="PNH09923.1"/>
    </source>
</evidence>
<evidence type="ECO:0000256" key="1">
    <source>
        <dbReference type="ARBA" id="ARBA00010290"/>
    </source>
</evidence>
<dbReference type="Proteomes" id="UP000236333">
    <property type="component" value="Unassembled WGS sequence"/>
</dbReference>
<evidence type="ECO:0000256" key="5">
    <source>
        <dbReference type="ARBA" id="ARBA00023134"/>
    </source>
</evidence>
<dbReference type="GO" id="GO:0005525">
    <property type="term" value="F:GTP binding"/>
    <property type="evidence" value="ECO:0007669"/>
    <property type="project" value="UniProtKB-KW"/>
</dbReference>
<dbReference type="FunFam" id="3.40.50.300:FF:000412">
    <property type="entry name" value="ADP-ribosylation factor 1"/>
    <property type="match status" value="1"/>
</dbReference>
<evidence type="ECO:0000313" key="10">
    <source>
        <dbReference type="Proteomes" id="UP000236333"/>
    </source>
</evidence>
<keyword evidence="7" id="KW-0479">Metal-binding</keyword>
<dbReference type="GO" id="GO:0046872">
    <property type="term" value="F:metal ion binding"/>
    <property type="evidence" value="ECO:0007669"/>
    <property type="project" value="UniProtKB-KW"/>
</dbReference>
<feature type="region of interest" description="Disordered" evidence="8">
    <location>
        <begin position="187"/>
        <end position="213"/>
    </location>
</feature>
<feature type="binding site" evidence="7">
    <location>
        <position position="33"/>
    </location>
    <ligand>
        <name>Mg(2+)</name>
        <dbReference type="ChEBI" id="CHEBI:18420"/>
    </ligand>
</feature>
<dbReference type="PRINTS" id="PR00328">
    <property type="entry name" value="SAR1GTPBP"/>
</dbReference>
<dbReference type="SUPFAM" id="SSF52540">
    <property type="entry name" value="P-loop containing nucleoside triphosphate hydrolases"/>
    <property type="match status" value="1"/>
</dbReference>
<dbReference type="Pfam" id="PF00025">
    <property type="entry name" value="Arf"/>
    <property type="match status" value="1"/>
</dbReference>
<feature type="region of interest" description="Disordered" evidence="8">
    <location>
        <begin position="506"/>
        <end position="538"/>
    </location>
</feature>
<keyword evidence="2" id="KW-0519">Myristate</keyword>
<sequence>MPSAVTTLLERLFPRKLSEGRLLCVGLDAAGRTSWLYSLIFPGENLVTIPTIGFNVETVKDGDMALTIWDVGGCDKIRPLWRHYFQNTDSVVFVVDAHDTRLDEVTEEVRRLMGAEELHDVPCLVIANKQDLHGALSHTALSERMQLPQIMGKRMWTCMPGALHNKELTSQHLRWLVSAVKHKRCEDAKPATTASDPPAPKQAGKDAAGGMEAPDAAVETVLERWLLVEDEPDDEFLQKLEDYSLETWDHRTHLRLAWLYLTRHGRREGMARIHASIAAFIANSPVTKRKTGTTYHATMTHFFGHMVHFAIVSMKLPPGASGPDAAPAPLSSHPLPSVARTRWAGATSDFRTFLVLTPTLSNGALYLHYYTKKLMLMTPESRSAVVLPDKRPLPSILSDLTARPAADKQGCPQAPKLTDAAFLERFQAGTLDRWNHECLLRAIYCCLGHGRRRGVSMALDGLRSLQKDGFHLTLSYFWIQMLTQLLASDFNRVLFGEPAAGVTMGSASSGSVSTVAPGEDAQPPSASERATDAAPSAGLPEWTDLLGSTTYTSVRLKELIADGQRYLRFYSKKVVYSELAASQFVPPDRRPLPTTVDGV</sequence>
<evidence type="ECO:0000256" key="2">
    <source>
        <dbReference type="ARBA" id="ARBA00022707"/>
    </source>
</evidence>
<feature type="binding site" evidence="7">
    <location>
        <position position="51"/>
    </location>
    <ligand>
        <name>Mg(2+)</name>
        <dbReference type="ChEBI" id="CHEBI:18420"/>
    </ligand>
</feature>
<evidence type="ECO:0000256" key="3">
    <source>
        <dbReference type="ARBA" id="ARBA00022741"/>
    </source>
</evidence>
<dbReference type="GO" id="GO:0003924">
    <property type="term" value="F:GTPase activity"/>
    <property type="evidence" value="ECO:0007669"/>
    <property type="project" value="InterPro"/>
</dbReference>
<evidence type="ECO:0000256" key="6">
    <source>
        <dbReference type="PIRSR" id="PIRSR606689-1"/>
    </source>
</evidence>
<comment type="similarity">
    <text evidence="1">Belongs to the small GTPase superfamily. Arf family.</text>
</comment>
<dbReference type="GO" id="GO:0016192">
    <property type="term" value="P:vesicle-mediated transport"/>
    <property type="evidence" value="ECO:0007669"/>
    <property type="project" value="UniProtKB-KW"/>
</dbReference>
<keyword evidence="2" id="KW-0449">Lipoprotein</keyword>
<dbReference type="GO" id="GO:0030010">
    <property type="term" value="P:establishment of cell polarity"/>
    <property type="evidence" value="ECO:0007669"/>
    <property type="project" value="UniProtKB-ARBA"/>
</dbReference>
<protein>
    <submittedName>
        <fullName evidence="9">ADP-ribosylation factor</fullName>
    </submittedName>
</protein>
<comment type="caution">
    <text evidence="9">The sequence shown here is derived from an EMBL/GenBank/DDBJ whole genome shotgun (WGS) entry which is preliminary data.</text>
</comment>
<gene>
    <name evidence="9" type="ORF">TSOC_003423</name>
</gene>
<organism evidence="9 10">
    <name type="scientific">Tetrabaena socialis</name>
    <dbReference type="NCBI Taxonomy" id="47790"/>
    <lineage>
        <taxon>Eukaryota</taxon>
        <taxon>Viridiplantae</taxon>
        <taxon>Chlorophyta</taxon>
        <taxon>core chlorophytes</taxon>
        <taxon>Chlorophyceae</taxon>
        <taxon>CS clade</taxon>
        <taxon>Chlamydomonadales</taxon>
        <taxon>Tetrabaenaceae</taxon>
        <taxon>Tetrabaena</taxon>
    </lineage>
</organism>
<dbReference type="PROSITE" id="PS51417">
    <property type="entry name" value="ARF"/>
    <property type="match status" value="1"/>
</dbReference>
<feature type="binding site" evidence="6">
    <location>
        <begin position="128"/>
        <end position="131"/>
    </location>
    <ligand>
        <name>GTP</name>
        <dbReference type="ChEBI" id="CHEBI:37565"/>
    </ligand>
</feature>
<evidence type="ECO:0000256" key="8">
    <source>
        <dbReference type="SAM" id="MobiDB-lite"/>
    </source>
</evidence>
<name>A0A2J8ABS3_9CHLO</name>
<dbReference type="OrthoDB" id="427186at2759"/>
<keyword evidence="4" id="KW-0813">Transport</keyword>
<keyword evidence="5 6" id="KW-0342">GTP-binding</keyword>
<feature type="compositionally biased region" description="Low complexity" evidence="8">
    <location>
        <begin position="506"/>
        <end position="516"/>
    </location>
</feature>
<dbReference type="InterPro" id="IPR024156">
    <property type="entry name" value="Small_GTPase_ARF"/>
</dbReference>